<dbReference type="InterPro" id="IPR012910">
    <property type="entry name" value="Plug_dom"/>
</dbReference>
<evidence type="ECO:0000259" key="2">
    <source>
        <dbReference type="Pfam" id="PF07715"/>
    </source>
</evidence>
<dbReference type="NCBIfam" id="TIGR04056">
    <property type="entry name" value="OMP_RagA_SusC"/>
    <property type="match status" value="1"/>
</dbReference>
<comment type="similarity">
    <text evidence="1">Belongs to the TonB-dependent receptor family.</text>
</comment>
<dbReference type="Pfam" id="PF13715">
    <property type="entry name" value="CarbopepD_reg_2"/>
    <property type="match status" value="1"/>
</dbReference>
<dbReference type="GO" id="GO:0009279">
    <property type="term" value="C:cell outer membrane"/>
    <property type="evidence" value="ECO:0007669"/>
    <property type="project" value="UniProtKB-SubCell"/>
</dbReference>
<dbReference type="Proteomes" id="UP000505355">
    <property type="component" value="Chromosome"/>
</dbReference>
<name>A0A7D4UJ15_9SPHI</name>
<dbReference type="Pfam" id="PF07715">
    <property type="entry name" value="Plug"/>
    <property type="match status" value="1"/>
</dbReference>
<keyword evidence="1" id="KW-0472">Membrane</keyword>
<evidence type="ECO:0000313" key="4">
    <source>
        <dbReference type="Proteomes" id="UP000505355"/>
    </source>
</evidence>
<dbReference type="NCBIfam" id="TIGR04057">
    <property type="entry name" value="SusC_RagA_signa"/>
    <property type="match status" value="1"/>
</dbReference>
<keyword evidence="1" id="KW-0998">Cell outer membrane</keyword>
<protein>
    <submittedName>
        <fullName evidence="3">SusC/RagA family TonB-linked outer membrane protein</fullName>
    </submittedName>
</protein>
<dbReference type="SUPFAM" id="SSF56935">
    <property type="entry name" value="Porins"/>
    <property type="match status" value="1"/>
</dbReference>
<dbReference type="InterPro" id="IPR039426">
    <property type="entry name" value="TonB-dep_rcpt-like"/>
</dbReference>
<accession>A0A7D4UJ15</accession>
<dbReference type="Gene3D" id="2.170.130.10">
    <property type="entry name" value="TonB-dependent receptor, plug domain"/>
    <property type="match status" value="1"/>
</dbReference>
<dbReference type="PROSITE" id="PS52016">
    <property type="entry name" value="TONB_DEPENDENT_REC_3"/>
    <property type="match status" value="1"/>
</dbReference>
<keyword evidence="1" id="KW-0812">Transmembrane</keyword>
<gene>
    <name evidence="3" type="ORF">HQ865_01045</name>
</gene>
<dbReference type="SUPFAM" id="SSF49464">
    <property type="entry name" value="Carboxypeptidase regulatory domain-like"/>
    <property type="match status" value="1"/>
</dbReference>
<keyword evidence="1" id="KW-0813">Transport</keyword>
<organism evidence="3 4">
    <name type="scientific">Mucilaginibacter mali</name>
    <dbReference type="NCBI Taxonomy" id="2740462"/>
    <lineage>
        <taxon>Bacteria</taxon>
        <taxon>Pseudomonadati</taxon>
        <taxon>Bacteroidota</taxon>
        <taxon>Sphingobacteriia</taxon>
        <taxon>Sphingobacteriales</taxon>
        <taxon>Sphingobacteriaceae</taxon>
        <taxon>Mucilaginibacter</taxon>
    </lineage>
</organism>
<sequence>MKKTTTKIAMALLCLMRSYIITNTFLFFLAVLLIIPYNNADAQDRFALAGTVMSADHEPLPGATIAEARTGIKTSSDGNGQFRLYPADTSGYLIITYVGFKTAQVRFDKTAKGPIQIMLVSDPSVLKEVIVSTGYQTLPKERATGSFVQLDSAIINRRISTDAISRLEGVVPGLLFNRNTSATSTGTLDISIRGHSTLFSNDQPLIVVDNFPYDGDINNINPNDIASITVLKDAAAASIWGVRSGNGVIVITTKKGKLNQKMAVELNANLTIGAKPNLFYDPNFLNANEFINVEQTLFANGFYNSALNSGYQVVSPVVQILANERAGTISNGDANNQINVLRVLDLRKQIAKYFYRTSANQQYNLNFRGGGDKSDYYLSLGYDNDLTNQVGNNNNRITINSNYNFYPVKNLQLSTAIIYTKSNEQNNSTLSGIRSVSGKSQLYPYAQIADANGSALPVIHGFSSNFVNNPANSQYLDWNYRPLDELSNADNTSGITDNRINLGLKYSFLNGFSTEFKYVYENSQSDFSNYFNTNTYYTRNLINQFTQKSTSGSLSYPIPVGGILQGANASLLSQHLRGQLNYSKDWNSKNSFSAILGSEWSSAINKLADQGTAYGYDKNTDANFTNIDYLTFYSLNPRGMGSMQIPNGQAYTQTTDHFISYFTNAAYTYDNKYTLSVSGRIDKSNLFGVNANQKAVPLYSAGISWDIGKEDFYHIGWLPGAKLRLTFGYNGNINKTVTAVTTLKEQSNSYYSGTPYNIIANPGNPELQWEKDRIINLGFDFSAKSQAVTGSVEFYFKQGDNLFGSSSLPPSTGYSTFFGNTASTSGHGADITLNSRNIYHKKFKWLTTFLYSYSFDKVNKYGVQSTLTSFLTQGDGNSGVITPLIGAPLFAVYSFRSGTLTHNTGDPQGYLNGQLSTDYSAIINNTSVNDLVYNGPSRPASFGSLRNNFIYGDWTLSFNIIYKLGYVFRKQSVQYGALYNNWLGNKDFSKRWQKPGDELTTTVPSMPLPPVNDNRDFFYTFSQTLVDNGDHIRLQDISISYDLTKSIWKNSPFTNLSIYGYINNVGILWRANHDGLDPDVFSITGGGITSLPLPRTYAIGLKSNFK</sequence>
<evidence type="ECO:0000313" key="3">
    <source>
        <dbReference type="EMBL" id="QKJ28402.1"/>
    </source>
</evidence>
<reference evidence="3 4" key="1">
    <citation type="submission" date="2020-05" db="EMBL/GenBank/DDBJ databases">
        <title>Mucilaginibacter mali sp. nov.</title>
        <authorList>
            <person name="Kim H.S."/>
            <person name="Lee K.C."/>
            <person name="Suh M.K."/>
            <person name="Kim J.-S."/>
            <person name="Han K.-I."/>
            <person name="Eom M.K."/>
            <person name="Shin Y.K."/>
            <person name="Lee J.-S."/>
        </authorList>
    </citation>
    <scope>NUCLEOTIDE SEQUENCE [LARGE SCALE GENOMIC DNA]</scope>
    <source>
        <strain evidence="3 4">G2-14</strain>
    </source>
</reference>
<dbReference type="AlphaFoldDB" id="A0A7D4UJ15"/>
<dbReference type="RefSeq" id="WP_173413104.1">
    <property type="nucleotide sequence ID" value="NZ_CP054139.1"/>
</dbReference>
<dbReference type="EMBL" id="CP054139">
    <property type="protein sequence ID" value="QKJ28402.1"/>
    <property type="molecule type" value="Genomic_DNA"/>
</dbReference>
<dbReference type="InterPro" id="IPR008969">
    <property type="entry name" value="CarboxyPept-like_regulatory"/>
</dbReference>
<dbReference type="KEGG" id="mmab:HQ865_01045"/>
<dbReference type="InterPro" id="IPR037066">
    <property type="entry name" value="Plug_dom_sf"/>
</dbReference>
<feature type="domain" description="TonB-dependent receptor plug" evidence="2">
    <location>
        <begin position="140"/>
        <end position="248"/>
    </location>
</feature>
<dbReference type="InterPro" id="IPR023997">
    <property type="entry name" value="TonB-dep_OMP_SusC/RagA_CS"/>
</dbReference>
<comment type="subcellular location">
    <subcellularLocation>
        <location evidence="1">Cell outer membrane</location>
        <topology evidence="1">Multi-pass membrane protein</topology>
    </subcellularLocation>
</comment>
<keyword evidence="4" id="KW-1185">Reference proteome</keyword>
<proteinExistence type="inferred from homology"/>
<evidence type="ECO:0000256" key="1">
    <source>
        <dbReference type="PROSITE-ProRule" id="PRU01360"/>
    </source>
</evidence>
<dbReference type="InterPro" id="IPR023996">
    <property type="entry name" value="TonB-dep_OMP_SusC/RagA"/>
</dbReference>
<keyword evidence="1" id="KW-1134">Transmembrane beta strand</keyword>